<organism evidence="1 2">
    <name type="scientific">Termitidicoccus mucosus</name>
    <dbReference type="NCBI Taxonomy" id="1184151"/>
    <lineage>
        <taxon>Bacteria</taxon>
        <taxon>Pseudomonadati</taxon>
        <taxon>Verrucomicrobiota</taxon>
        <taxon>Opitutia</taxon>
        <taxon>Opitutales</taxon>
        <taxon>Opitutaceae</taxon>
        <taxon>Termitidicoccus</taxon>
    </lineage>
</organism>
<comment type="caution">
    <text evidence="1">The sequence shown here is derived from an EMBL/GenBank/DDBJ whole genome shotgun (WGS) entry which is preliminary data.</text>
</comment>
<dbReference type="RefSeq" id="WP_068770313.1">
    <property type="nucleotide sequence ID" value="NZ_CP109796.1"/>
</dbReference>
<dbReference type="Proteomes" id="UP000078486">
    <property type="component" value="Unassembled WGS sequence"/>
</dbReference>
<dbReference type="EMBL" id="LRRQ01000076">
    <property type="protein sequence ID" value="OAM89854.1"/>
    <property type="molecule type" value="Genomic_DNA"/>
</dbReference>
<evidence type="ECO:0000313" key="2">
    <source>
        <dbReference type="Proteomes" id="UP000078486"/>
    </source>
</evidence>
<accession>A0A178IIX2</accession>
<name>A0A178IIX2_9BACT</name>
<proteinExistence type="predicted"/>
<protein>
    <submittedName>
        <fullName evidence="1">Uncharacterized protein</fullName>
    </submittedName>
</protein>
<gene>
    <name evidence="1" type="ORF">AW736_11075</name>
</gene>
<sequence length="97" mass="10535">MKNTPEVLARQRRKAECVRRKDVAAIIDRDPVNFWSERSAIAEAVAIYTRDGVDLVHTAVGISAVLNSDDLGNAAMSPFASLWLGCLIAQAFYGKAA</sequence>
<dbReference type="STRING" id="1184151.AW736_11075"/>
<evidence type="ECO:0000313" key="1">
    <source>
        <dbReference type="EMBL" id="OAM89854.1"/>
    </source>
</evidence>
<keyword evidence="2" id="KW-1185">Reference proteome</keyword>
<reference evidence="1 2" key="1">
    <citation type="submission" date="2016-01" db="EMBL/GenBank/DDBJ databases">
        <title>High potential of lignocellulose degradation of a new Verrucomicrobia species.</title>
        <authorList>
            <person name="Wang Y."/>
            <person name="Shi Y."/>
            <person name="Qiu Z."/>
            <person name="Liu S."/>
            <person name="Yang H."/>
        </authorList>
    </citation>
    <scope>NUCLEOTIDE SEQUENCE [LARGE SCALE GENOMIC DNA]</scope>
    <source>
        <strain evidence="1 2">TSB47</strain>
    </source>
</reference>
<dbReference type="AlphaFoldDB" id="A0A178IIX2"/>